<evidence type="ECO:0000313" key="3">
    <source>
        <dbReference type="Proteomes" id="UP000015105"/>
    </source>
</evidence>
<organism evidence="2 3">
    <name type="scientific">Aegilops tauschii subsp. strangulata</name>
    <name type="common">Goatgrass</name>
    <dbReference type="NCBI Taxonomy" id="200361"/>
    <lineage>
        <taxon>Eukaryota</taxon>
        <taxon>Viridiplantae</taxon>
        <taxon>Streptophyta</taxon>
        <taxon>Embryophyta</taxon>
        <taxon>Tracheophyta</taxon>
        <taxon>Spermatophyta</taxon>
        <taxon>Magnoliopsida</taxon>
        <taxon>Liliopsida</taxon>
        <taxon>Poales</taxon>
        <taxon>Poaceae</taxon>
        <taxon>BOP clade</taxon>
        <taxon>Pooideae</taxon>
        <taxon>Triticodae</taxon>
        <taxon>Triticeae</taxon>
        <taxon>Triticinae</taxon>
        <taxon>Aegilops</taxon>
    </lineage>
</organism>
<dbReference type="AlphaFoldDB" id="A0A453SMB2"/>
<keyword evidence="1" id="KW-1133">Transmembrane helix</keyword>
<keyword evidence="1" id="KW-0812">Transmembrane</keyword>
<evidence type="ECO:0000313" key="2">
    <source>
        <dbReference type="EnsemblPlants" id="AET7Gv20995700.23"/>
    </source>
</evidence>
<dbReference type="Gramene" id="AET7Gv20995700.23">
    <property type="protein sequence ID" value="AET7Gv20995700.23"/>
    <property type="gene ID" value="AET7Gv20995700"/>
</dbReference>
<keyword evidence="3" id="KW-1185">Reference proteome</keyword>
<protein>
    <submittedName>
        <fullName evidence="2">Uncharacterized protein</fullName>
    </submittedName>
</protein>
<reference evidence="2" key="3">
    <citation type="journal article" date="2017" name="Nature">
        <title>Genome sequence of the progenitor of the wheat D genome Aegilops tauschii.</title>
        <authorList>
            <person name="Luo M.C."/>
            <person name="Gu Y.Q."/>
            <person name="Puiu D."/>
            <person name="Wang H."/>
            <person name="Twardziok S.O."/>
            <person name="Deal K.R."/>
            <person name="Huo N."/>
            <person name="Zhu T."/>
            <person name="Wang L."/>
            <person name="Wang Y."/>
            <person name="McGuire P.E."/>
            <person name="Liu S."/>
            <person name="Long H."/>
            <person name="Ramasamy R.K."/>
            <person name="Rodriguez J.C."/>
            <person name="Van S.L."/>
            <person name="Yuan L."/>
            <person name="Wang Z."/>
            <person name="Xia Z."/>
            <person name="Xiao L."/>
            <person name="Anderson O.D."/>
            <person name="Ouyang S."/>
            <person name="Liang Y."/>
            <person name="Zimin A.V."/>
            <person name="Pertea G."/>
            <person name="Qi P."/>
            <person name="Bennetzen J.L."/>
            <person name="Dai X."/>
            <person name="Dawson M.W."/>
            <person name="Muller H.G."/>
            <person name="Kugler K."/>
            <person name="Rivarola-Duarte L."/>
            <person name="Spannagl M."/>
            <person name="Mayer K.F.X."/>
            <person name="Lu F.H."/>
            <person name="Bevan M.W."/>
            <person name="Leroy P."/>
            <person name="Li P."/>
            <person name="You F.M."/>
            <person name="Sun Q."/>
            <person name="Liu Z."/>
            <person name="Lyons E."/>
            <person name="Wicker T."/>
            <person name="Salzberg S.L."/>
            <person name="Devos K.M."/>
            <person name="Dvorak J."/>
        </authorList>
    </citation>
    <scope>NUCLEOTIDE SEQUENCE [LARGE SCALE GENOMIC DNA]</scope>
    <source>
        <strain evidence="2">cv. AL8/78</strain>
    </source>
</reference>
<keyword evidence="1" id="KW-0472">Membrane</keyword>
<reference evidence="2" key="4">
    <citation type="submission" date="2019-03" db="UniProtKB">
        <authorList>
            <consortium name="EnsemblPlants"/>
        </authorList>
    </citation>
    <scope>IDENTIFICATION</scope>
</reference>
<reference evidence="3" key="2">
    <citation type="journal article" date="2017" name="Nat. Plants">
        <title>The Aegilops tauschii genome reveals multiple impacts of transposons.</title>
        <authorList>
            <person name="Zhao G."/>
            <person name="Zou C."/>
            <person name="Li K."/>
            <person name="Wang K."/>
            <person name="Li T."/>
            <person name="Gao L."/>
            <person name="Zhang X."/>
            <person name="Wang H."/>
            <person name="Yang Z."/>
            <person name="Liu X."/>
            <person name="Jiang W."/>
            <person name="Mao L."/>
            <person name="Kong X."/>
            <person name="Jiao Y."/>
            <person name="Jia J."/>
        </authorList>
    </citation>
    <scope>NUCLEOTIDE SEQUENCE [LARGE SCALE GENOMIC DNA]</scope>
    <source>
        <strain evidence="3">cv. AL8/78</strain>
    </source>
</reference>
<dbReference type="EnsemblPlants" id="AET7Gv20995700.23">
    <property type="protein sequence ID" value="AET7Gv20995700.23"/>
    <property type="gene ID" value="AET7Gv20995700"/>
</dbReference>
<sequence length="73" mass="8141">MEVVVHYCYPSYILFFFHISNLLLGFTGTPLTRRGSSNHCTVTLGRMSSTPNEAAYWSSTCVYTIKIKSGITA</sequence>
<reference evidence="3" key="1">
    <citation type="journal article" date="2014" name="Science">
        <title>Ancient hybridizations among the ancestral genomes of bread wheat.</title>
        <authorList>
            <consortium name="International Wheat Genome Sequencing Consortium,"/>
            <person name="Marcussen T."/>
            <person name="Sandve S.R."/>
            <person name="Heier L."/>
            <person name="Spannagl M."/>
            <person name="Pfeifer M."/>
            <person name="Jakobsen K.S."/>
            <person name="Wulff B.B."/>
            <person name="Steuernagel B."/>
            <person name="Mayer K.F."/>
            <person name="Olsen O.A."/>
        </authorList>
    </citation>
    <scope>NUCLEOTIDE SEQUENCE [LARGE SCALE GENOMIC DNA]</scope>
    <source>
        <strain evidence="3">cv. AL8/78</strain>
    </source>
</reference>
<feature type="transmembrane region" description="Helical" evidence="1">
    <location>
        <begin position="12"/>
        <end position="31"/>
    </location>
</feature>
<evidence type="ECO:0000256" key="1">
    <source>
        <dbReference type="SAM" id="Phobius"/>
    </source>
</evidence>
<name>A0A453SMB2_AEGTS</name>
<reference evidence="2" key="5">
    <citation type="journal article" date="2021" name="G3 (Bethesda)">
        <title>Aegilops tauschii genome assembly Aet v5.0 features greater sequence contiguity and improved annotation.</title>
        <authorList>
            <person name="Wang L."/>
            <person name="Zhu T."/>
            <person name="Rodriguez J.C."/>
            <person name="Deal K.R."/>
            <person name="Dubcovsky J."/>
            <person name="McGuire P.E."/>
            <person name="Lux T."/>
            <person name="Spannagl M."/>
            <person name="Mayer K.F.X."/>
            <person name="Baldrich P."/>
            <person name="Meyers B.C."/>
            <person name="Huo N."/>
            <person name="Gu Y.Q."/>
            <person name="Zhou H."/>
            <person name="Devos K.M."/>
            <person name="Bennetzen J.L."/>
            <person name="Unver T."/>
            <person name="Budak H."/>
            <person name="Gulick P.J."/>
            <person name="Galiba G."/>
            <person name="Kalapos B."/>
            <person name="Nelson D.R."/>
            <person name="Li P."/>
            <person name="You F.M."/>
            <person name="Luo M.C."/>
            <person name="Dvorak J."/>
        </authorList>
    </citation>
    <scope>NUCLEOTIDE SEQUENCE [LARGE SCALE GENOMIC DNA]</scope>
    <source>
        <strain evidence="2">cv. AL8/78</strain>
    </source>
</reference>
<accession>A0A453SMB2</accession>
<proteinExistence type="predicted"/>
<dbReference type="Proteomes" id="UP000015105">
    <property type="component" value="Chromosome 7D"/>
</dbReference>